<organism evidence="1 2">
    <name type="scientific">Brevibacillus panacihumi W25</name>
    <dbReference type="NCBI Taxonomy" id="1408254"/>
    <lineage>
        <taxon>Bacteria</taxon>
        <taxon>Bacillati</taxon>
        <taxon>Bacillota</taxon>
        <taxon>Bacilli</taxon>
        <taxon>Bacillales</taxon>
        <taxon>Paenibacillaceae</taxon>
        <taxon>Brevibacillus</taxon>
    </lineage>
</organism>
<dbReference type="PATRIC" id="fig|1408254.3.peg.2994"/>
<evidence type="ECO:0000313" key="1">
    <source>
        <dbReference type="EMBL" id="EST53811.1"/>
    </source>
</evidence>
<dbReference type="AlphaFoldDB" id="V6M5D0"/>
<name>V6M5D0_9BACL</name>
<accession>V6M5D0</accession>
<proteinExistence type="predicted"/>
<comment type="caution">
    <text evidence="1">The sequence shown here is derived from an EMBL/GenBank/DDBJ whole genome shotgun (WGS) entry which is preliminary data.</text>
</comment>
<protein>
    <submittedName>
        <fullName evidence="1">Uncharacterized protein</fullName>
    </submittedName>
</protein>
<gene>
    <name evidence="1" type="ORF">T458_15310</name>
</gene>
<dbReference type="HOGENOM" id="CLU_3150232_0_0_9"/>
<reference evidence="1 2" key="1">
    <citation type="journal article" date="2014" name="Genome Announc.">
        <title>Draft Genome Sequence of Brevibacillus panacihumi Strain W25, a Halotolerant Hydrocarbon-Degrading Bacterium.</title>
        <authorList>
            <person name="Wang X."/>
            <person name="Jin D."/>
            <person name="Zhou L."/>
            <person name="Wu L."/>
            <person name="An W."/>
            <person name="Chen Y."/>
            <person name="Zhao L."/>
        </authorList>
    </citation>
    <scope>NUCLEOTIDE SEQUENCE [LARGE SCALE GENOMIC DNA]</scope>
    <source>
        <strain evidence="1 2">W25</strain>
    </source>
</reference>
<dbReference type="EMBL" id="AYJU01000017">
    <property type="protein sequence ID" value="EST53811.1"/>
    <property type="molecule type" value="Genomic_DNA"/>
</dbReference>
<keyword evidence="2" id="KW-1185">Reference proteome</keyword>
<evidence type="ECO:0000313" key="2">
    <source>
        <dbReference type="Proteomes" id="UP000017973"/>
    </source>
</evidence>
<sequence>MKEVGINKKEGINHVASSSIRNVILIQIDMKSTRQLLSLKKRQGDHGG</sequence>
<dbReference type="Proteomes" id="UP000017973">
    <property type="component" value="Unassembled WGS sequence"/>
</dbReference>